<dbReference type="Proteomes" id="UP000295345">
    <property type="component" value="Unassembled WGS sequence"/>
</dbReference>
<feature type="transmembrane region" description="Helical" evidence="1">
    <location>
        <begin position="12"/>
        <end position="30"/>
    </location>
</feature>
<keyword evidence="1" id="KW-1133">Transmembrane helix</keyword>
<gene>
    <name evidence="2" type="ORF">E1283_15295</name>
</gene>
<protein>
    <recommendedName>
        <fullName evidence="4">ATP-binding protein</fullName>
    </recommendedName>
</protein>
<sequence>MTDATTGRPGSSYACATAGFLAIVVAWCAWRVPAAVTHLGDGIGEVPVEQGSWAGGALGWLGVLIVLRGGGAAVGLALVAAMPVTAWLLVVWHAERTSTAHLVEEVLLGTAPQLCVLAVHRMRERSAARRPHESPGRELRPLLDGIATGRLDPGDPEVRRRCAVAAARVRRAFAETDQVEAPLLHELRACADVAERRRVAVDLEVLGDLPEIPRPVRRALTEAPLVALADARTHARVVVVADERGVAVSVVADATRPVSPSSPTDQVTTVHQWEGEDLWIHTRWTRPSTSRSSRTIRS</sequence>
<organism evidence="2 3">
    <name type="scientific">Streptomyces hainanensis</name>
    <dbReference type="NCBI Taxonomy" id="402648"/>
    <lineage>
        <taxon>Bacteria</taxon>
        <taxon>Bacillati</taxon>
        <taxon>Actinomycetota</taxon>
        <taxon>Actinomycetes</taxon>
        <taxon>Kitasatosporales</taxon>
        <taxon>Streptomycetaceae</taxon>
        <taxon>Streptomyces</taxon>
    </lineage>
</organism>
<keyword evidence="1" id="KW-0812">Transmembrane</keyword>
<evidence type="ECO:0000313" key="3">
    <source>
        <dbReference type="Proteomes" id="UP000295345"/>
    </source>
</evidence>
<dbReference type="EMBL" id="SMKI01000142">
    <property type="protein sequence ID" value="TDC74551.1"/>
    <property type="molecule type" value="Genomic_DNA"/>
</dbReference>
<keyword evidence="1" id="KW-0472">Membrane</keyword>
<dbReference type="AlphaFoldDB" id="A0A4R4TB44"/>
<evidence type="ECO:0000256" key="1">
    <source>
        <dbReference type="SAM" id="Phobius"/>
    </source>
</evidence>
<dbReference type="OrthoDB" id="5125370at2"/>
<accession>A0A4R4TB44</accession>
<evidence type="ECO:0000313" key="2">
    <source>
        <dbReference type="EMBL" id="TDC74551.1"/>
    </source>
</evidence>
<name>A0A4R4TB44_9ACTN</name>
<feature type="transmembrane region" description="Helical" evidence="1">
    <location>
        <begin position="74"/>
        <end position="94"/>
    </location>
</feature>
<proteinExistence type="predicted"/>
<dbReference type="RefSeq" id="WP_132818588.1">
    <property type="nucleotide sequence ID" value="NZ_SMKI01000142.1"/>
</dbReference>
<comment type="caution">
    <text evidence="2">The sequence shown here is derived from an EMBL/GenBank/DDBJ whole genome shotgun (WGS) entry which is preliminary data.</text>
</comment>
<reference evidence="2 3" key="1">
    <citation type="submission" date="2019-03" db="EMBL/GenBank/DDBJ databases">
        <title>Draft genome sequences of novel Actinobacteria.</title>
        <authorList>
            <person name="Sahin N."/>
            <person name="Ay H."/>
            <person name="Saygin H."/>
        </authorList>
    </citation>
    <scope>NUCLEOTIDE SEQUENCE [LARGE SCALE GENOMIC DNA]</scope>
    <source>
        <strain evidence="2 3">DSM 41900</strain>
    </source>
</reference>
<evidence type="ECO:0008006" key="4">
    <source>
        <dbReference type="Google" id="ProtNLM"/>
    </source>
</evidence>
<keyword evidence="3" id="KW-1185">Reference proteome</keyword>